<dbReference type="EMBL" id="KV744900">
    <property type="protein sequence ID" value="OCK82046.1"/>
    <property type="molecule type" value="Genomic_DNA"/>
</dbReference>
<evidence type="ECO:0000256" key="5">
    <source>
        <dbReference type="ARBA" id="ARBA00022958"/>
    </source>
</evidence>
<dbReference type="GO" id="GO:0008289">
    <property type="term" value="F:lipid binding"/>
    <property type="evidence" value="ECO:0007669"/>
    <property type="project" value="UniProtKB-KW"/>
</dbReference>
<dbReference type="InterPro" id="IPR020616">
    <property type="entry name" value="Thiolase_N"/>
</dbReference>
<dbReference type="SUPFAM" id="SSF53901">
    <property type="entry name" value="Thiolase-like"/>
    <property type="match status" value="2"/>
</dbReference>
<dbReference type="OrthoDB" id="542135at2759"/>
<evidence type="ECO:0000256" key="2">
    <source>
        <dbReference type="ARBA" id="ARBA00012352"/>
    </source>
</evidence>
<dbReference type="NCBIfam" id="NF006102">
    <property type="entry name" value="PRK08256.1"/>
    <property type="match status" value="1"/>
</dbReference>
<sequence length="460" mass="49196">MSTGRKPCSPAYVLGVGMTKFIKPRGTVDYPELGFEACVKALLDASINYDDVDQAIACYCFGDSTCGQRVLYQLGMTQIPVYNVNNNCGSGSSGLALAKAFVGHGVADCVLVVGFEKMKAGSLKGNWGDRASPVEINNRVMKDTRGVTEAPPPAQLFGNAGREYIEKYGATAEDFAEIARINHKHSVRNPYSQFREEYTLEQILCSPMIHAPLTKLQCCPTSDGGAAAVVVSQAFLDTRPHLKSRAILIAGQSLATDNPTLFSGSSIDLIGYGMAQHAARNAYAEAGVKPSDIKVCELHDCFSANEMCMIDALGFSQKGKAHEMVRNGDITYGGKMVINPSGGLMSKGHPLGATGLAQCAELVWHLRGWANNRLVPGADVVLQQNVGLGGASVVTIFKREDGRVPSPVSDEEVGRITGLGYNPAVQTKGFTAAHVDKVRSRKARSEVALADISKKVQSRF</sequence>
<dbReference type="Gene3D" id="3.40.47.10">
    <property type="match status" value="1"/>
</dbReference>
<evidence type="ECO:0000256" key="9">
    <source>
        <dbReference type="ARBA" id="ARBA00032316"/>
    </source>
</evidence>
<dbReference type="PANTHER" id="PTHR42870:SF1">
    <property type="entry name" value="NON-SPECIFIC LIPID-TRANSFER PROTEIN-LIKE 2"/>
    <property type="match status" value="1"/>
</dbReference>
<evidence type="ECO:0000256" key="6">
    <source>
        <dbReference type="ARBA" id="ARBA00023055"/>
    </source>
</evidence>
<keyword evidence="3" id="KW-0813">Transport</keyword>
<dbReference type="GO" id="GO:0005777">
    <property type="term" value="C:peroxisome"/>
    <property type="evidence" value="ECO:0007669"/>
    <property type="project" value="UniProtKB-SubCell"/>
</dbReference>
<dbReference type="Proteomes" id="UP000250266">
    <property type="component" value="Unassembled WGS sequence"/>
</dbReference>
<accession>A0A8E2EDZ8</accession>
<protein>
    <recommendedName>
        <fullName evidence="2">propanoyl-CoA C-acyltransferase</fullName>
        <ecNumber evidence="2">2.3.1.176</ecNumber>
    </recommendedName>
    <alternativeName>
        <fullName evidence="9">Propanoyl-CoA C-acyltransferase</fullName>
    </alternativeName>
</protein>
<evidence type="ECO:0000256" key="3">
    <source>
        <dbReference type="ARBA" id="ARBA00022448"/>
    </source>
</evidence>
<name>A0A8E2EDZ8_9PEZI</name>
<reference evidence="12 13" key="1">
    <citation type="journal article" date="2016" name="Nat. Commun.">
        <title>Ectomycorrhizal ecology is imprinted in the genome of the dominant symbiotic fungus Cenococcum geophilum.</title>
        <authorList>
            <consortium name="DOE Joint Genome Institute"/>
            <person name="Peter M."/>
            <person name="Kohler A."/>
            <person name="Ohm R.A."/>
            <person name="Kuo A."/>
            <person name="Krutzmann J."/>
            <person name="Morin E."/>
            <person name="Arend M."/>
            <person name="Barry K.W."/>
            <person name="Binder M."/>
            <person name="Choi C."/>
            <person name="Clum A."/>
            <person name="Copeland A."/>
            <person name="Grisel N."/>
            <person name="Haridas S."/>
            <person name="Kipfer T."/>
            <person name="LaButti K."/>
            <person name="Lindquist E."/>
            <person name="Lipzen A."/>
            <person name="Maire R."/>
            <person name="Meier B."/>
            <person name="Mihaltcheva S."/>
            <person name="Molinier V."/>
            <person name="Murat C."/>
            <person name="Poggeler S."/>
            <person name="Quandt C.A."/>
            <person name="Sperisen C."/>
            <person name="Tritt A."/>
            <person name="Tisserant E."/>
            <person name="Crous P.W."/>
            <person name="Henrissat B."/>
            <person name="Nehls U."/>
            <person name="Egli S."/>
            <person name="Spatafora J.W."/>
            <person name="Grigoriev I.V."/>
            <person name="Martin F.M."/>
        </authorList>
    </citation>
    <scope>NUCLEOTIDE SEQUENCE [LARGE SCALE GENOMIC DNA]</scope>
    <source>
        <strain evidence="12 13">CBS 459.81</strain>
    </source>
</reference>
<feature type="domain" description="Thiolase N-terminal" evidence="10">
    <location>
        <begin position="14"/>
        <end position="232"/>
    </location>
</feature>
<gene>
    <name evidence="12" type="ORF">K432DRAFT_294128</name>
</gene>
<evidence type="ECO:0000259" key="11">
    <source>
        <dbReference type="Pfam" id="PF22691"/>
    </source>
</evidence>
<dbReference type="AlphaFoldDB" id="A0A8E2EDZ8"/>
<keyword evidence="8" id="KW-0576">Peroxisome</keyword>
<dbReference type="FunFam" id="3.40.47.10:FF:000016">
    <property type="entry name" value="Non-specific lipid-transfer protein"/>
    <property type="match status" value="1"/>
</dbReference>
<dbReference type="InterPro" id="IPR055140">
    <property type="entry name" value="Thiolase_C_2"/>
</dbReference>
<evidence type="ECO:0000259" key="10">
    <source>
        <dbReference type="Pfam" id="PF00108"/>
    </source>
</evidence>
<evidence type="ECO:0000313" key="13">
    <source>
        <dbReference type="Proteomes" id="UP000250266"/>
    </source>
</evidence>
<dbReference type="CDD" id="cd00829">
    <property type="entry name" value="SCP-x_thiolase"/>
    <property type="match status" value="1"/>
</dbReference>
<evidence type="ECO:0000256" key="8">
    <source>
        <dbReference type="ARBA" id="ARBA00023140"/>
    </source>
</evidence>
<keyword evidence="7" id="KW-0446">Lipid-binding</keyword>
<feature type="domain" description="Thiolase C-terminal" evidence="11">
    <location>
        <begin position="269"/>
        <end position="396"/>
    </location>
</feature>
<dbReference type="InterPro" id="IPR020613">
    <property type="entry name" value="Thiolase_CS"/>
</dbReference>
<keyword evidence="4" id="KW-0808">Transferase</keyword>
<keyword evidence="13" id="KW-1185">Reference proteome</keyword>
<dbReference type="Pfam" id="PF22691">
    <property type="entry name" value="Thiolase_C_1"/>
    <property type="match status" value="1"/>
</dbReference>
<keyword evidence="5" id="KW-0630">Potassium</keyword>
<dbReference type="PROSITE" id="PS00737">
    <property type="entry name" value="THIOLASE_2"/>
    <property type="match status" value="1"/>
</dbReference>
<organism evidence="12 13">
    <name type="scientific">Lepidopterella palustris CBS 459.81</name>
    <dbReference type="NCBI Taxonomy" id="1314670"/>
    <lineage>
        <taxon>Eukaryota</taxon>
        <taxon>Fungi</taxon>
        <taxon>Dikarya</taxon>
        <taxon>Ascomycota</taxon>
        <taxon>Pezizomycotina</taxon>
        <taxon>Dothideomycetes</taxon>
        <taxon>Pleosporomycetidae</taxon>
        <taxon>Mytilinidiales</taxon>
        <taxon>Argynnaceae</taxon>
        <taxon>Lepidopterella</taxon>
    </lineage>
</organism>
<dbReference type="Pfam" id="PF00108">
    <property type="entry name" value="Thiolase_N"/>
    <property type="match status" value="1"/>
</dbReference>
<dbReference type="EC" id="2.3.1.176" evidence="2"/>
<evidence type="ECO:0000313" key="12">
    <source>
        <dbReference type="EMBL" id="OCK82046.1"/>
    </source>
</evidence>
<dbReference type="GO" id="GO:0016747">
    <property type="term" value="F:acyltransferase activity, transferring groups other than amino-acyl groups"/>
    <property type="evidence" value="ECO:0007669"/>
    <property type="project" value="InterPro"/>
</dbReference>
<dbReference type="PANTHER" id="PTHR42870">
    <property type="entry name" value="ACETYL-COA C-ACETYLTRANSFERASE"/>
    <property type="match status" value="1"/>
</dbReference>
<evidence type="ECO:0000256" key="4">
    <source>
        <dbReference type="ARBA" id="ARBA00022679"/>
    </source>
</evidence>
<evidence type="ECO:0000256" key="7">
    <source>
        <dbReference type="ARBA" id="ARBA00023121"/>
    </source>
</evidence>
<proteinExistence type="predicted"/>
<dbReference type="InterPro" id="IPR016039">
    <property type="entry name" value="Thiolase-like"/>
</dbReference>
<dbReference type="PROSITE" id="PS00098">
    <property type="entry name" value="THIOLASE_1"/>
    <property type="match status" value="1"/>
</dbReference>
<evidence type="ECO:0000256" key="1">
    <source>
        <dbReference type="ARBA" id="ARBA00004275"/>
    </source>
</evidence>
<dbReference type="GO" id="GO:0006869">
    <property type="term" value="P:lipid transport"/>
    <property type="evidence" value="ECO:0007669"/>
    <property type="project" value="UniProtKB-KW"/>
</dbReference>
<dbReference type="InterPro" id="IPR020615">
    <property type="entry name" value="Thiolase_acyl_enz_int_AS"/>
</dbReference>
<keyword evidence="6" id="KW-0445">Lipid transport</keyword>
<comment type="subcellular location">
    <subcellularLocation>
        <location evidence="1">Peroxisome</location>
    </subcellularLocation>
</comment>